<evidence type="ECO:0000256" key="3">
    <source>
        <dbReference type="ARBA" id="ARBA00023163"/>
    </source>
</evidence>
<dbReference type="InterPro" id="IPR007811">
    <property type="entry name" value="RPC4"/>
</dbReference>
<keyword evidence="4" id="KW-0539">Nucleus</keyword>
<evidence type="ECO:0000256" key="4">
    <source>
        <dbReference type="ARBA" id="ARBA00023242"/>
    </source>
</evidence>
<dbReference type="AlphaFoldDB" id="A0AAX4H4K0"/>
<feature type="compositionally biased region" description="Basic residues" evidence="5">
    <location>
        <begin position="17"/>
        <end position="26"/>
    </location>
</feature>
<proteinExistence type="predicted"/>
<gene>
    <name evidence="6" type="ORF">PUMCH_000596</name>
</gene>
<evidence type="ECO:0008006" key="8">
    <source>
        <dbReference type="Google" id="ProtNLM"/>
    </source>
</evidence>
<feature type="compositionally biased region" description="Gly residues" evidence="5">
    <location>
        <begin position="53"/>
        <end position="68"/>
    </location>
</feature>
<dbReference type="PANTHER" id="PTHR13408">
    <property type="entry name" value="DNA-DIRECTED RNA POLYMERASE III"/>
    <property type="match status" value="1"/>
</dbReference>
<dbReference type="Proteomes" id="UP001338582">
    <property type="component" value="Chromosome 1"/>
</dbReference>
<dbReference type="KEGG" id="asau:88171665"/>
<feature type="region of interest" description="Disordered" evidence="5">
    <location>
        <begin position="1"/>
        <end position="68"/>
    </location>
</feature>
<dbReference type="RefSeq" id="XP_062875745.1">
    <property type="nucleotide sequence ID" value="XM_063019675.1"/>
</dbReference>
<keyword evidence="7" id="KW-1185">Reference proteome</keyword>
<evidence type="ECO:0000256" key="1">
    <source>
        <dbReference type="ARBA" id="ARBA00004123"/>
    </source>
</evidence>
<comment type="subcellular location">
    <subcellularLocation>
        <location evidence="1">Nucleus</location>
    </subcellularLocation>
</comment>
<evidence type="ECO:0000313" key="6">
    <source>
        <dbReference type="EMBL" id="WPK23358.1"/>
    </source>
</evidence>
<dbReference type="GO" id="GO:0003677">
    <property type="term" value="F:DNA binding"/>
    <property type="evidence" value="ECO:0007669"/>
    <property type="project" value="InterPro"/>
</dbReference>
<dbReference type="GeneID" id="88171665"/>
<evidence type="ECO:0000256" key="5">
    <source>
        <dbReference type="SAM" id="MobiDB-lite"/>
    </source>
</evidence>
<feature type="compositionally biased region" description="Basic and acidic residues" evidence="5">
    <location>
        <begin position="27"/>
        <end position="41"/>
    </location>
</feature>
<reference evidence="6 7" key="1">
    <citation type="submission" date="2023-10" db="EMBL/GenBank/DDBJ databases">
        <title>Draft Genome Sequence of Candida saopaulonensis from a very Premature Infant with Sepsis.</title>
        <authorList>
            <person name="Ning Y."/>
            <person name="Dai R."/>
            <person name="Xiao M."/>
            <person name="Xu Y."/>
            <person name="Yan Q."/>
            <person name="Zhang L."/>
        </authorList>
    </citation>
    <scope>NUCLEOTIDE SEQUENCE [LARGE SCALE GENOMIC DNA]</scope>
    <source>
        <strain evidence="6 7">19XY460</strain>
    </source>
</reference>
<keyword evidence="2" id="KW-0240">DNA-directed RNA polymerase</keyword>
<dbReference type="GO" id="GO:0042797">
    <property type="term" value="P:tRNA transcription by RNA polymerase III"/>
    <property type="evidence" value="ECO:0007669"/>
    <property type="project" value="TreeGrafter"/>
</dbReference>
<sequence length="379" mass="40657">MSNRLESLNSKASKPALKFKPKVVARKSKEDREKEAKEIKAEQPTPRGPPTRGRGGARGGRGGRGGALAGTHMVSAGPLSMGSVALTELKATKMSYHSQGTFNASSDLGSTAFLSKMTLKTRSNVPTTNVDSDEEDHKASRINMNKEYAYEESETILFPVRPEKDAEATPDAIALALESVLAVLSAPQSRAQSRALTVDSVKSEATDGVAPELPPIADVAGDLARAEHDRLIDDQRSIMDLITSKVGDIKTEDATTPENKYLVFQMPQIQPTDYKPIESKSSFASGEALVFDGSVGNLNFHKSGKISITMNDGSILECTKGTNPSFLQEVYMLDSLAAQKTPEELETDGDVFNANNVKVGGSIFRLGQVVGKVVAMPRI</sequence>
<dbReference type="PANTHER" id="PTHR13408:SF0">
    <property type="entry name" value="DNA-DIRECTED RNA POLYMERASE III SUBUNIT RPC4"/>
    <property type="match status" value="1"/>
</dbReference>
<dbReference type="Pfam" id="PF05132">
    <property type="entry name" value="RNA_pol_Rpc4"/>
    <property type="match status" value="1"/>
</dbReference>
<dbReference type="EMBL" id="CP138894">
    <property type="protein sequence ID" value="WPK23358.1"/>
    <property type="molecule type" value="Genomic_DNA"/>
</dbReference>
<name>A0AAX4H4K0_9ASCO</name>
<evidence type="ECO:0000313" key="7">
    <source>
        <dbReference type="Proteomes" id="UP001338582"/>
    </source>
</evidence>
<keyword evidence="3" id="KW-0804">Transcription</keyword>
<organism evidence="6 7">
    <name type="scientific">Australozyma saopauloensis</name>
    <dbReference type="NCBI Taxonomy" id="291208"/>
    <lineage>
        <taxon>Eukaryota</taxon>
        <taxon>Fungi</taxon>
        <taxon>Dikarya</taxon>
        <taxon>Ascomycota</taxon>
        <taxon>Saccharomycotina</taxon>
        <taxon>Pichiomycetes</taxon>
        <taxon>Metschnikowiaceae</taxon>
        <taxon>Australozyma</taxon>
    </lineage>
</organism>
<accession>A0AAX4H4K0</accession>
<evidence type="ECO:0000256" key="2">
    <source>
        <dbReference type="ARBA" id="ARBA00022478"/>
    </source>
</evidence>
<protein>
    <recommendedName>
        <fullName evidence="8">DNA-directed RNA polymerase III subunit RPC4</fullName>
    </recommendedName>
</protein>
<feature type="compositionally biased region" description="Polar residues" evidence="5">
    <location>
        <begin position="1"/>
        <end position="12"/>
    </location>
</feature>
<dbReference type="GO" id="GO:0005666">
    <property type="term" value="C:RNA polymerase III complex"/>
    <property type="evidence" value="ECO:0007669"/>
    <property type="project" value="InterPro"/>
</dbReference>